<evidence type="ECO:0000313" key="11">
    <source>
        <dbReference type="EMBL" id="TYB34087.1"/>
    </source>
</evidence>
<dbReference type="SUPFAM" id="SSF54690">
    <property type="entry name" value="Molybdopterin synthase subunit MoaE"/>
    <property type="match status" value="1"/>
</dbReference>
<comment type="subunit">
    <text evidence="5">Heterotetramer of 2 MoaD subunits and 2 MoaE subunits. Also stable as homodimer. The enzyme changes between these two forms during catalysis.</text>
</comment>
<name>A0A5D0MK84_FLESI</name>
<evidence type="ECO:0000256" key="2">
    <source>
        <dbReference type="ARBA" id="ARBA00005426"/>
    </source>
</evidence>
<dbReference type="Pfam" id="PF02391">
    <property type="entry name" value="MoaE"/>
    <property type="match status" value="1"/>
</dbReference>
<comment type="catalytic activity">
    <reaction evidence="10">
        <text>2 [molybdopterin-synthase sulfur-carrier protein]-C-terminal-Gly-aminoethanethioate + cyclic pyranopterin phosphate + H2O = molybdopterin + 2 [molybdopterin-synthase sulfur-carrier protein]-C-terminal Gly-Gly + 2 H(+)</text>
        <dbReference type="Rhea" id="RHEA:26333"/>
        <dbReference type="Rhea" id="RHEA-COMP:12202"/>
        <dbReference type="Rhea" id="RHEA-COMP:19907"/>
        <dbReference type="ChEBI" id="CHEBI:15377"/>
        <dbReference type="ChEBI" id="CHEBI:15378"/>
        <dbReference type="ChEBI" id="CHEBI:58698"/>
        <dbReference type="ChEBI" id="CHEBI:59648"/>
        <dbReference type="ChEBI" id="CHEBI:90778"/>
        <dbReference type="ChEBI" id="CHEBI:232372"/>
        <dbReference type="EC" id="2.8.1.12"/>
    </reaction>
</comment>
<evidence type="ECO:0000256" key="5">
    <source>
        <dbReference type="ARBA" id="ARBA00026066"/>
    </source>
</evidence>
<proteinExistence type="inferred from homology"/>
<dbReference type="EC" id="2.8.1.12" evidence="3"/>
<comment type="pathway">
    <text evidence="1">Cofactor biosynthesis; molybdopterin biosynthesis.</text>
</comment>
<dbReference type="GO" id="GO:0030366">
    <property type="term" value="F:molybdopterin synthase activity"/>
    <property type="evidence" value="ECO:0007669"/>
    <property type="project" value="UniProtKB-EC"/>
</dbReference>
<evidence type="ECO:0000256" key="1">
    <source>
        <dbReference type="ARBA" id="ARBA00005046"/>
    </source>
</evidence>
<evidence type="ECO:0000256" key="3">
    <source>
        <dbReference type="ARBA" id="ARBA00011950"/>
    </source>
</evidence>
<evidence type="ECO:0000256" key="9">
    <source>
        <dbReference type="ARBA" id="ARBA00032474"/>
    </source>
</evidence>
<sequence length="132" mass="15357">MENITVKINKINDISEFYRQFYKDTSDSTGTILVHHGKAKYPGKYVKDYSEIKLYEKTPEAEKILKEKAAEIFKKYNLNSLLAVHNIGTIYKNDPILFLAVEAKDRETGFKGMRELLEFIKSEKFLGLEEIK</sequence>
<dbReference type="Proteomes" id="UP000323337">
    <property type="component" value="Unassembled WGS sequence"/>
</dbReference>
<comment type="caution">
    <text evidence="11">The sequence shown here is derived from an EMBL/GenBank/DDBJ whole genome shotgun (WGS) entry which is preliminary data.</text>
</comment>
<evidence type="ECO:0000256" key="4">
    <source>
        <dbReference type="ARBA" id="ARBA00013858"/>
    </source>
</evidence>
<evidence type="ECO:0000256" key="7">
    <source>
        <dbReference type="ARBA" id="ARBA00030407"/>
    </source>
</evidence>
<dbReference type="GO" id="GO:0006777">
    <property type="term" value="P:Mo-molybdopterin cofactor biosynthetic process"/>
    <property type="evidence" value="ECO:0007669"/>
    <property type="project" value="InterPro"/>
</dbReference>
<gene>
    <name evidence="11" type="ORF">FXF49_03035</name>
</gene>
<protein>
    <recommendedName>
        <fullName evidence="4">Molybdopterin synthase catalytic subunit</fullName>
        <ecNumber evidence="3">2.8.1.12</ecNumber>
    </recommendedName>
    <alternativeName>
        <fullName evidence="8">MPT synthase subunit 2</fullName>
    </alternativeName>
    <alternativeName>
        <fullName evidence="6">Molybdenum cofactor biosynthesis protein E</fullName>
    </alternativeName>
    <alternativeName>
        <fullName evidence="7">Molybdopterin-converting factor large subunit</fullName>
    </alternativeName>
    <alternativeName>
        <fullName evidence="9">Molybdopterin-converting factor subunit 2</fullName>
    </alternativeName>
</protein>
<evidence type="ECO:0000256" key="8">
    <source>
        <dbReference type="ARBA" id="ARBA00030781"/>
    </source>
</evidence>
<accession>A0A5D0MK84</accession>
<evidence type="ECO:0000256" key="10">
    <source>
        <dbReference type="ARBA" id="ARBA00049878"/>
    </source>
</evidence>
<dbReference type="Gene3D" id="3.90.1170.40">
    <property type="entry name" value="Molybdopterin biosynthesis MoaE subunit"/>
    <property type="match status" value="1"/>
</dbReference>
<dbReference type="EMBL" id="VSIV01000076">
    <property type="protein sequence ID" value="TYB34087.1"/>
    <property type="molecule type" value="Genomic_DNA"/>
</dbReference>
<dbReference type="RefSeq" id="WP_303700434.1">
    <property type="nucleotide sequence ID" value="NZ_VSIV01000076.1"/>
</dbReference>
<organism evidence="11 12">
    <name type="scientific">Flexistipes sinusarabici</name>
    <dbReference type="NCBI Taxonomy" id="2352"/>
    <lineage>
        <taxon>Bacteria</taxon>
        <taxon>Pseudomonadati</taxon>
        <taxon>Deferribacterota</taxon>
        <taxon>Deferribacteres</taxon>
        <taxon>Deferribacterales</taxon>
        <taxon>Flexistipitaceae</taxon>
        <taxon>Flexistipes</taxon>
    </lineage>
</organism>
<evidence type="ECO:0000256" key="6">
    <source>
        <dbReference type="ARBA" id="ARBA00029745"/>
    </source>
</evidence>
<evidence type="ECO:0000313" key="12">
    <source>
        <dbReference type="Proteomes" id="UP000323337"/>
    </source>
</evidence>
<comment type="similarity">
    <text evidence="2">Belongs to the MoaE family.</text>
</comment>
<dbReference type="AlphaFoldDB" id="A0A5D0MK84"/>
<dbReference type="InterPro" id="IPR036563">
    <property type="entry name" value="MoaE_sf"/>
</dbReference>
<reference evidence="11 12" key="1">
    <citation type="submission" date="2019-08" db="EMBL/GenBank/DDBJ databases">
        <title>Genomic characterization of a novel candidate phylum (ARYD3) from a high temperature, high salinity tertiary oil reservoir in north central Oklahoma, USA.</title>
        <authorList>
            <person name="Youssef N.H."/>
            <person name="Yadav A."/>
            <person name="Elshahed M.S."/>
        </authorList>
    </citation>
    <scope>NUCLEOTIDE SEQUENCE [LARGE SCALE GENOMIC DNA]</scope>
    <source>
        <strain evidence="11">ARYD1</strain>
    </source>
</reference>
<dbReference type="InterPro" id="IPR003448">
    <property type="entry name" value="Mopterin_biosynth_MoaE"/>
</dbReference>